<evidence type="ECO:0000256" key="5">
    <source>
        <dbReference type="ARBA" id="ARBA00022737"/>
    </source>
</evidence>
<evidence type="ECO:0000313" key="15">
    <source>
        <dbReference type="RefSeq" id="XP_033455390.1"/>
    </source>
</evidence>
<evidence type="ECO:0000259" key="13">
    <source>
        <dbReference type="PROSITE" id="PS52044"/>
    </source>
</evidence>
<dbReference type="PROSITE" id="PS52044">
    <property type="entry name" value="VLRF1"/>
    <property type="match status" value="1"/>
</dbReference>
<feature type="compositionally biased region" description="Polar residues" evidence="12">
    <location>
        <begin position="309"/>
        <end position="318"/>
    </location>
</feature>
<reference evidence="15" key="3">
    <citation type="submission" date="2025-08" db="UniProtKB">
        <authorList>
            <consortium name="RefSeq"/>
        </authorList>
    </citation>
    <scope>IDENTIFICATION</scope>
    <source>
        <strain evidence="15">CBS 342.82</strain>
    </source>
</reference>
<dbReference type="PANTHER" id="PTHR16036:SF2">
    <property type="entry name" value="TRNA ENDONUCLEASE ANKZF1"/>
    <property type="match status" value="1"/>
</dbReference>
<evidence type="ECO:0000256" key="3">
    <source>
        <dbReference type="ARBA" id="ARBA00022490"/>
    </source>
</evidence>
<feature type="repeat" description="ANK" evidence="10">
    <location>
        <begin position="503"/>
        <end position="536"/>
    </location>
</feature>
<name>A0A6J3LST7_9PEZI</name>
<evidence type="ECO:0000256" key="7">
    <source>
        <dbReference type="ARBA" id="ARBA00022801"/>
    </source>
</evidence>
<dbReference type="GO" id="GO:0016787">
    <property type="term" value="F:hydrolase activity"/>
    <property type="evidence" value="ECO:0007669"/>
    <property type="project" value="UniProtKB-KW"/>
</dbReference>
<feature type="compositionally biased region" description="Acidic residues" evidence="12">
    <location>
        <begin position="122"/>
        <end position="133"/>
    </location>
</feature>
<keyword evidence="4 11" id="KW-0540">Nuclease</keyword>
<reference evidence="15" key="1">
    <citation type="submission" date="2020-01" db="EMBL/GenBank/DDBJ databases">
        <authorList>
            <consortium name="DOE Joint Genome Institute"/>
            <person name="Haridas S."/>
            <person name="Albert R."/>
            <person name="Binder M."/>
            <person name="Bloem J."/>
            <person name="Labutti K."/>
            <person name="Salamov A."/>
            <person name="Andreopoulos B."/>
            <person name="Baker S.E."/>
            <person name="Barry K."/>
            <person name="Bills G."/>
            <person name="Bluhm B.H."/>
            <person name="Cannon C."/>
            <person name="Castanera R."/>
            <person name="Culley D.E."/>
            <person name="Daum C."/>
            <person name="Ezra D."/>
            <person name="Gonzalez J.B."/>
            <person name="Henrissat B."/>
            <person name="Kuo A."/>
            <person name="Liang C."/>
            <person name="Lipzen A."/>
            <person name="Lutzoni F."/>
            <person name="Magnuson J."/>
            <person name="Mondo S."/>
            <person name="Nolan M."/>
            <person name="Ohm R."/>
            <person name="Pangilinan J."/>
            <person name="Park H.-J."/>
            <person name="Ramirez L."/>
            <person name="Alfaro M."/>
            <person name="Sun H."/>
            <person name="Tritt A."/>
            <person name="Yoshinaga Y."/>
            <person name="Zwiers L.-H."/>
            <person name="Turgeon B.G."/>
            <person name="Goodwin S.B."/>
            <person name="Spatafora J.W."/>
            <person name="Crous P.W."/>
            <person name="Grigoriev I.V."/>
        </authorList>
    </citation>
    <scope>NUCLEOTIDE SEQUENCE</scope>
    <source>
        <strain evidence="15">CBS 342.82</strain>
    </source>
</reference>
<organism evidence="15">
    <name type="scientific">Dissoconium aciculare CBS 342.82</name>
    <dbReference type="NCBI Taxonomy" id="1314786"/>
    <lineage>
        <taxon>Eukaryota</taxon>
        <taxon>Fungi</taxon>
        <taxon>Dikarya</taxon>
        <taxon>Ascomycota</taxon>
        <taxon>Pezizomycotina</taxon>
        <taxon>Dothideomycetes</taxon>
        <taxon>Dothideomycetidae</taxon>
        <taxon>Mycosphaerellales</taxon>
        <taxon>Dissoconiaceae</taxon>
        <taxon>Dissoconium</taxon>
    </lineage>
</organism>
<feature type="domain" description="VLRF1" evidence="13">
    <location>
        <begin position="255"/>
        <end position="412"/>
    </location>
</feature>
<dbReference type="GO" id="GO:0004519">
    <property type="term" value="F:endonuclease activity"/>
    <property type="evidence" value="ECO:0007669"/>
    <property type="project" value="UniProtKB-KW"/>
</dbReference>
<proteinExistence type="inferred from homology"/>
<dbReference type="InterPro" id="IPR002110">
    <property type="entry name" value="Ankyrin_rpt"/>
</dbReference>
<comment type="similarity">
    <text evidence="2 11">Belongs to the ANKZF1/VMS1 family.</text>
</comment>
<dbReference type="Proteomes" id="UP000504637">
    <property type="component" value="Unplaced"/>
</dbReference>
<evidence type="ECO:0000256" key="1">
    <source>
        <dbReference type="ARBA" id="ARBA00004496"/>
    </source>
</evidence>
<accession>A0A6J3LST7</accession>
<feature type="region of interest" description="Disordered" evidence="12">
    <location>
        <begin position="579"/>
        <end position="687"/>
    </location>
</feature>
<dbReference type="InterPro" id="IPR047139">
    <property type="entry name" value="ANKZ1/VMS1"/>
</dbReference>
<dbReference type="OrthoDB" id="429841at2759"/>
<evidence type="ECO:0000256" key="10">
    <source>
        <dbReference type="PROSITE-ProRule" id="PRU00023"/>
    </source>
</evidence>
<feature type="region of interest" description="Disordered" evidence="12">
    <location>
        <begin position="215"/>
        <end position="236"/>
    </location>
</feature>
<dbReference type="PANTHER" id="PTHR16036">
    <property type="entry name" value="ANKYRIN REPEAT AND ZINC FINGER DOMAIN-CONTAINING PROTEIN 1"/>
    <property type="match status" value="1"/>
</dbReference>
<dbReference type="Pfam" id="PF18826">
    <property type="entry name" value="bVLRF1"/>
    <property type="match status" value="1"/>
</dbReference>
<reference evidence="15" key="2">
    <citation type="submission" date="2020-04" db="EMBL/GenBank/DDBJ databases">
        <authorList>
            <consortium name="NCBI Genome Project"/>
        </authorList>
    </citation>
    <scope>NUCLEOTIDE SEQUENCE</scope>
    <source>
        <strain evidence="15">CBS 342.82</strain>
    </source>
</reference>
<evidence type="ECO:0000256" key="11">
    <source>
        <dbReference type="PROSITE-ProRule" id="PRU01389"/>
    </source>
</evidence>
<feature type="active site" evidence="11">
    <location>
        <position position="312"/>
    </location>
</feature>
<dbReference type="RefSeq" id="XP_033455390.1">
    <property type="nucleotide sequence ID" value="XM_033605983.1"/>
</dbReference>
<keyword evidence="8 10" id="KW-0040">ANK repeat</keyword>
<comment type="subcellular location">
    <subcellularLocation>
        <location evidence="1">Cytoplasm</location>
    </subcellularLocation>
</comment>
<dbReference type="GO" id="GO:0036503">
    <property type="term" value="P:ERAD pathway"/>
    <property type="evidence" value="ECO:0007669"/>
    <property type="project" value="TreeGrafter"/>
</dbReference>
<dbReference type="Gene3D" id="1.25.40.20">
    <property type="entry name" value="Ankyrin repeat-containing domain"/>
    <property type="match status" value="1"/>
</dbReference>
<dbReference type="SUPFAM" id="SSF48403">
    <property type="entry name" value="Ankyrin repeat"/>
    <property type="match status" value="1"/>
</dbReference>
<feature type="region of interest" description="Disordered" evidence="12">
    <location>
        <begin position="302"/>
        <end position="326"/>
    </location>
</feature>
<dbReference type="PROSITE" id="PS00028">
    <property type="entry name" value="ZINC_FINGER_C2H2_1"/>
    <property type="match status" value="1"/>
</dbReference>
<feature type="region of interest" description="Disordered" evidence="12">
    <location>
        <begin position="113"/>
        <end position="179"/>
    </location>
</feature>
<feature type="region of interest" description="Disordered" evidence="12">
    <location>
        <begin position="34"/>
        <end position="61"/>
    </location>
</feature>
<evidence type="ECO:0000313" key="14">
    <source>
        <dbReference type="Proteomes" id="UP000504637"/>
    </source>
</evidence>
<dbReference type="AlphaFoldDB" id="A0A6J3LST7"/>
<evidence type="ECO:0000256" key="2">
    <source>
        <dbReference type="ARBA" id="ARBA00009262"/>
    </source>
</evidence>
<keyword evidence="14" id="KW-1185">Reference proteome</keyword>
<dbReference type="PROSITE" id="PS50088">
    <property type="entry name" value="ANK_REPEAT"/>
    <property type="match status" value="1"/>
</dbReference>
<dbReference type="GO" id="GO:0005737">
    <property type="term" value="C:cytoplasm"/>
    <property type="evidence" value="ECO:0007669"/>
    <property type="project" value="UniProtKB-SubCell"/>
</dbReference>
<keyword evidence="9" id="KW-0175">Coiled coil</keyword>
<dbReference type="InterPro" id="IPR013087">
    <property type="entry name" value="Znf_C2H2_type"/>
</dbReference>
<evidence type="ECO:0000256" key="9">
    <source>
        <dbReference type="ARBA" id="ARBA00023054"/>
    </source>
</evidence>
<keyword evidence="6 11" id="KW-0255">Endonuclease</keyword>
<feature type="compositionally biased region" description="Polar residues" evidence="12">
    <location>
        <begin position="34"/>
        <end position="51"/>
    </location>
</feature>
<protein>
    <recommendedName>
        <fullName evidence="13">VLRF1 domain-containing protein</fullName>
    </recommendedName>
</protein>
<keyword evidence="3 11" id="KW-0963">Cytoplasm</keyword>
<evidence type="ECO:0000256" key="4">
    <source>
        <dbReference type="ARBA" id="ARBA00022722"/>
    </source>
</evidence>
<evidence type="ECO:0000256" key="12">
    <source>
        <dbReference type="SAM" id="MobiDB-lite"/>
    </source>
</evidence>
<comment type="domain">
    <text evidence="11">The VLRF1 domain mediates binding to the 60S ribosomal subunit.</text>
</comment>
<feature type="compositionally biased region" description="Basic and acidic residues" evidence="12">
    <location>
        <begin position="587"/>
        <end position="627"/>
    </location>
</feature>
<evidence type="ECO:0000256" key="8">
    <source>
        <dbReference type="ARBA" id="ARBA00023043"/>
    </source>
</evidence>
<dbReference type="InterPro" id="IPR036770">
    <property type="entry name" value="Ankyrin_rpt-contain_sf"/>
</dbReference>
<dbReference type="GeneID" id="54363783"/>
<keyword evidence="5" id="KW-0677">Repeat</keyword>
<dbReference type="InterPro" id="IPR041175">
    <property type="entry name" value="VLRF1/Vms1"/>
</dbReference>
<gene>
    <name evidence="15" type="ORF">K489DRAFT_384964</name>
</gene>
<keyword evidence="7 11" id="KW-0378">Hydrolase</keyword>
<evidence type="ECO:0000256" key="6">
    <source>
        <dbReference type="ARBA" id="ARBA00022759"/>
    </source>
</evidence>
<sequence>MVQTPENKLLQRPLYVFDLPADLLNTLQPKIQQSSSLNTYSETPVKTSSSEAADKEDGSPSSATSCSLCGLSFSTLADQRLHVRSDLHGYNLKLKLRGTKPVGEAEFERLVGNLDESLSGSDDSDTEASDDDDATSKPKDSTLNALLKKQAKIVDGDADDAPTKQRKRGSGKPPLLWFSTPQLPSNTSLGIYRVLFSNDVQNQEDQLVETLKQKQLTPKPPPVHVKPKKVVDEDGEEDGGVALPASMIQKNTSASGPHYFLCMIGGGHFAAMLVSLTPKSTKKAGVEDRTATVIASKTFHRYTTRRKQGGSQSANDNAKGNAHSAGAGIRRYNETALVEEVRELLAGWRSYIDDSELLFIRATGTTNRRTLFGPYEDQVLDSRDPRIRGFPFSTRRATQSELMRSFIELTRVKVSTVDEAALAREAAATAASAAAKAEASQKLKTNAAPKPAKPTPAEEEAILHTTQLQALIRRSKAPAMLTYLQTNNLPSSFPFHPPDANHHAPTPLHLAASSCSPACVTALLLKASGDPTIRNPHGKTPFELCGDRATRDAFRLARGLLGEEAFRWDAANVPPPLTQAEVTSRAAAEKSEKDADAAAEKSRREAEAERLRKEDAAREETSRERRFGKGSSLLGGLLGGGGGKLAMTAEERRREESKGMSEEMRMRMEREKRARAAEERMKRLAGK</sequence>
<feature type="compositionally biased region" description="Basic and acidic residues" evidence="12">
    <location>
        <begin position="649"/>
        <end position="687"/>
    </location>
</feature>